<evidence type="ECO:0000313" key="1">
    <source>
        <dbReference type="EMBL" id="ACA73840.1"/>
    </source>
</evidence>
<gene>
    <name evidence="1" type="ordered locus">PputW619_3356</name>
</gene>
<dbReference type="AlphaFoldDB" id="B1JB67"/>
<dbReference type="eggNOG" id="ENOG5033ENQ">
    <property type="taxonomic scope" value="Bacteria"/>
</dbReference>
<name>B1JB67_PSEPW</name>
<organism evidence="1">
    <name type="scientific">Pseudomonas putida (strain W619)</name>
    <dbReference type="NCBI Taxonomy" id="390235"/>
    <lineage>
        <taxon>Bacteria</taxon>
        <taxon>Pseudomonadati</taxon>
        <taxon>Pseudomonadota</taxon>
        <taxon>Gammaproteobacteria</taxon>
        <taxon>Pseudomonadales</taxon>
        <taxon>Pseudomonadaceae</taxon>
        <taxon>Pseudomonas</taxon>
    </lineage>
</organism>
<proteinExistence type="predicted"/>
<dbReference type="EMBL" id="CP000949">
    <property type="protein sequence ID" value="ACA73840.1"/>
    <property type="molecule type" value="Genomic_DNA"/>
</dbReference>
<dbReference type="KEGG" id="ppw:PputW619_3356"/>
<sequence length="156" mass="17964">MRRNEIEDDFSRIAFEFFYRFSRFEFCLKENRYLKNKRPGLSAEPGWKCFVVEHAEAYELSMEAEALLASPPDQQIVSDNLELAWQPISFEKCTSDLDKVVKSVKTVRNNLFHGGKHGAAGWDDPVRARLLIEMSTAVLAVLAVLGGFTDDYERFY</sequence>
<accession>B1JB67</accession>
<dbReference type="OrthoDB" id="1442157at2"/>
<dbReference type="HOGENOM" id="CLU_145957_0_0_6"/>
<reference evidence="1" key="1">
    <citation type="submission" date="2008-02" db="EMBL/GenBank/DDBJ databases">
        <title>Complete sequence of Psuedomonas putida W619.</title>
        <authorList>
            <consortium name="US DOE Joint Genome Institute"/>
            <person name="Copeland A."/>
            <person name="Lucas S."/>
            <person name="Lapidus A."/>
            <person name="Barry K."/>
            <person name="Detter J.C."/>
            <person name="Glavina del Rio T."/>
            <person name="Dalin E."/>
            <person name="Tice H."/>
            <person name="Pitluck S."/>
            <person name="Chain P."/>
            <person name="Malfatti S."/>
            <person name="Shin M."/>
            <person name="Vergez L."/>
            <person name="Schmutz J."/>
            <person name="Larimer F."/>
            <person name="Land M."/>
            <person name="Hauser L."/>
            <person name="Kyrpides N."/>
            <person name="Kim E."/>
            <person name="Taghavi S."/>
            <person name="Vangronsveld D."/>
            <person name="van der Lelie D."/>
            <person name="Richardson P."/>
        </authorList>
    </citation>
    <scope>NUCLEOTIDE SEQUENCE</scope>
    <source>
        <strain evidence="1">W619</strain>
    </source>
</reference>
<protein>
    <submittedName>
        <fullName evidence="1">Uncharacterized protein</fullName>
    </submittedName>
</protein>